<feature type="chain" id="PRO_5045537404" evidence="1">
    <location>
        <begin position="23"/>
        <end position="439"/>
    </location>
</feature>
<sequence>MMPKKNILVLLCLFCLGLAAHAQYQLDQIKKYTELVAPAKKDSLQMNLTNRIGNDIHYLYPIYQAIAWEKRFKKLLGDNVYNDYFAGFLAMAGDYQSALNYAQKKYQPLSAAQKRDIKNYVDELDGLQSINAKSFIIGSSMNAKVIMINELFYQPMHRAFVYSLLQDLYNNGFRYLAMETLTNKTGYVIDEVNIFSGEHTAEPVGGELVRKALTLGFTLVPYADTAAGKHTPNVRDSIEAVNLYNAIKKDSAAKMLVLTGFGRNNNEALVEGQRTMAMFFKNISNINPVTIDQVAVSEGSYYESGAAFYTAFTKKFVITEPSVMLLDKKPANLLGLPGIGIAVVHPPANYVNNRPGWLALEGERKETPIQPSEKGLFMVQAYHEEEYREDILGQIIPADQTYIAANNGYYSLYLKPGKYKVVFRDISYRRLSVKEVTVE</sequence>
<keyword evidence="3" id="KW-1185">Reference proteome</keyword>
<gene>
    <name evidence="2" type="ORF">ACFS6H_14885</name>
</gene>
<evidence type="ECO:0000313" key="3">
    <source>
        <dbReference type="Proteomes" id="UP001597511"/>
    </source>
</evidence>
<proteinExistence type="predicted"/>
<reference evidence="3" key="1">
    <citation type="journal article" date="2019" name="Int. J. Syst. Evol. Microbiol.">
        <title>The Global Catalogue of Microorganisms (GCM) 10K type strain sequencing project: providing services to taxonomists for standard genome sequencing and annotation.</title>
        <authorList>
            <consortium name="The Broad Institute Genomics Platform"/>
            <consortium name="The Broad Institute Genome Sequencing Center for Infectious Disease"/>
            <person name="Wu L."/>
            <person name="Ma J."/>
        </authorList>
    </citation>
    <scope>NUCLEOTIDE SEQUENCE [LARGE SCALE GENOMIC DNA]</scope>
    <source>
        <strain evidence="3">KCTC 23299</strain>
    </source>
</reference>
<protein>
    <submittedName>
        <fullName evidence="2">Uncharacterized protein</fullName>
    </submittedName>
</protein>
<keyword evidence="1" id="KW-0732">Signal</keyword>
<dbReference type="EMBL" id="JBHUOZ010000003">
    <property type="protein sequence ID" value="MFD2921008.1"/>
    <property type="molecule type" value="Genomic_DNA"/>
</dbReference>
<evidence type="ECO:0000313" key="2">
    <source>
        <dbReference type="EMBL" id="MFD2921008.1"/>
    </source>
</evidence>
<evidence type="ECO:0000256" key="1">
    <source>
        <dbReference type="SAM" id="SignalP"/>
    </source>
</evidence>
<feature type="signal peptide" evidence="1">
    <location>
        <begin position="1"/>
        <end position="22"/>
    </location>
</feature>
<name>A0ABW6AB95_9BACT</name>
<comment type="caution">
    <text evidence="2">The sequence shown here is derived from an EMBL/GenBank/DDBJ whole genome shotgun (WGS) entry which is preliminary data.</text>
</comment>
<dbReference type="RefSeq" id="WP_386100474.1">
    <property type="nucleotide sequence ID" value="NZ_JBHUOZ010000003.1"/>
</dbReference>
<accession>A0ABW6AB95</accession>
<organism evidence="2 3">
    <name type="scientific">Terrimonas rubra</name>
    <dbReference type="NCBI Taxonomy" id="1035890"/>
    <lineage>
        <taxon>Bacteria</taxon>
        <taxon>Pseudomonadati</taxon>
        <taxon>Bacteroidota</taxon>
        <taxon>Chitinophagia</taxon>
        <taxon>Chitinophagales</taxon>
        <taxon>Chitinophagaceae</taxon>
        <taxon>Terrimonas</taxon>
    </lineage>
</organism>
<dbReference type="Proteomes" id="UP001597511">
    <property type="component" value="Unassembled WGS sequence"/>
</dbReference>